<organism evidence="3">
    <name type="scientific">Baileyella intestinalis</name>
    <dbReference type="NCBI Taxonomy" id="2606709"/>
    <lineage>
        <taxon>Bacteria</taxon>
        <taxon>Bacillati</taxon>
        <taxon>Bacillota</taxon>
        <taxon>Clostridia</taxon>
        <taxon>Peptostreptococcales</taxon>
        <taxon>Anaerovoracaceae</taxon>
        <taxon>Baileyella</taxon>
    </lineage>
</organism>
<dbReference type="SMART" id="SM00257">
    <property type="entry name" value="LysM"/>
    <property type="match status" value="1"/>
</dbReference>
<reference evidence="3" key="1">
    <citation type="submission" date="2019-09" db="EMBL/GenBank/DDBJ databases">
        <title>In-depth cultivation of the pig gut microbiome towards novel bacterial diversity and tailored functional studies.</title>
        <authorList>
            <person name="Wylensek D."/>
            <person name="Hitch T.C.A."/>
            <person name="Clavel T."/>
        </authorList>
    </citation>
    <scope>NUCLEOTIDE SEQUENCE</scope>
    <source>
        <strain evidence="3">RF-744-FAT-WT-3</strain>
    </source>
</reference>
<protein>
    <submittedName>
        <fullName evidence="3">LysM peptidoglycan-binding domain-containing protein</fullName>
    </submittedName>
</protein>
<dbReference type="Gene3D" id="3.10.350.10">
    <property type="entry name" value="LysM domain"/>
    <property type="match status" value="1"/>
</dbReference>
<name>A0A6A8M8J8_9FIRM</name>
<dbReference type="SUPFAM" id="SSF54106">
    <property type="entry name" value="LysM domain"/>
    <property type="match status" value="1"/>
</dbReference>
<dbReference type="RefSeq" id="WP_154572512.1">
    <property type="nucleotide sequence ID" value="NZ_JAQDDW010000003.1"/>
</dbReference>
<proteinExistence type="predicted"/>
<keyword evidence="1" id="KW-1133">Transmembrane helix</keyword>
<dbReference type="Pfam" id="PF01476">
    <property type="entry name" value="LysM"/>
    <property type="match status" value="1"/>
</dbReference>
<keyword evidence="1" id="KW-0472">Membrane</keyword>
<dbReference type="AlphaFoldDB" id="A0A6A8M8J8"/>
<evidence type="ECO:0000259" key="2">
    <source>
        <dbReference type="PROSITE" id="PS51782"/>
    </source>
</evidence>
<keyword evidence="1" id="KW-0812">Transmembrane</keyword>
<feature type="domain" description="LysM" evidence="2">
    <location>
        <begin position="52"/>
        <end position="102"/>
    </location>
</feature>
<dbReference type="CDD" id="cd00118">
    <property type="entry name" value="LysM"/>
    <property type="match status" value="1"/>
</dbReference>
<feature type="transmembrane region" description="Helical" evidence="1">
    <location>
        <begin position="21"/>
        <end position="41"/>
    </location>
</feature>
<accession>A0A6A8M8J8</accession>
<sequence length="105" mass="11499">MKAANTAIARNKSHKSIRNTVLVMTAVILFIMIVFSAFSGVESDASTADTYRQVQVSQGETLWEIASEYSSSNQDVRTTVKEICEINDIQPGDIQAGDTIFVPVQ</sequence>
<dbReference type="PROSITE" id="PS51782">
    <property type="entry name" value="LYSM"/>
    <property type="match status" value="1"/>
</dbReference>
<dbReference type="InterPro" id="IPR036779">
    <property type="entry name" value="LysM_dom_sf"/>
</dbReference>
<dbReference type="EMBL" id="VUNB01000004">
    <property type="protein sequence ID" value="MST69040.1"/>
    <property type="molecule type" value="Genomic_DNA"/>
</dbReference>
<dbReference type="InterPro" id="IPR018392">
    <property type="entry name" value="LysM"/>
</dbReference>
<gene>
    <name evidence="3" type="ORF">FYJ66_05470</name>
</gene>
<comment type="caution">
    <text evidence="3">The sequence shown here is derived from an EMBL/GenBank/DDBJ whole genome shotgun (WGS) entry which is preliminary data.</text>
</comment>
<evidence type="ECO:0000313" key="3">
    <source>
        <dbReference type="EMBL" id="MST69040.1"/>
    </source>
</evidence>
<evidence type="ECO:0000256" key="1">
    <source>
        <dbReference type="SAM" id="Phobius"/>
    </source>
</evidence>